<keyword evidence="5" id="KW-1185">Reference proteome</keyword>
<dbReference type="PROSITE" id="PS50110">
    <property type="entry name" value="RESPONSE_REGULATORY"/>
    <property type="match status" value="1"/>
</dbReference>
<dbReference type="PANTHER" id="PTHR37299">
    <property type="entry name" value="TRANSCRIPTIONAL REGULATOR-RELATED"/>
    <property type="match status" value="1"/>
</dbReference>
<evidence type="ECO:0000256" key="1">
    <source>
        <dbReference type="PROSITE-ProRule" id="PRU00169"/>
    </source>
</evidence>
<dbReference type="Proteomes" id="UP000008461">
    <property type="component" value="Chromosome"/>
</dbReference>
<evidence type="ECO:0000259" key="3">
    <source>
        <dbReference type="PROSITE" id="PS50930"/>
    </source>
</evidence>
<dbReference type="InterPro" id="IPR007492">
    <property type="entry name" value="LytTR_DNA-bd_dom"/>
</dbReference>
<protein>
    <submittedName>
        <fullName evidence="4">Two component transcriptional regulator, LytTR family</fullName>
    </submittedName>
</protein>
<evidence type="ECO:0000259" key="2">
    <source>
        <dbReference type="PROSITE" id="PS50110"/>
    </source>
</evidence>
<sequence length="246" mass="28344">MIKVIIVDDEPLAQDVLETYVEKFPELSLVRKCNNALEANEVLKSQDIDLMFLDIQMPQLTGIDFLKTLSRPPLVIFTTAYPNYALEGFELNALDYLLKPISLERFIKAVNKAVEQVKLQRNEPGATGSAAAEAEQHPDYIFVKADKKLVKVNYHDIIYIEGLKDYVIIRMENQRVITLQTMKSLEDKLPSNRFKRIHRSYIINIDKINAIVGNMVEVIEKTQPKHLPIGKNYRDELNDMIEKNKL</sequence>
<dbReference type="GO" id="GO:0000156">
    <property type="term" value="F:phosphorelay response regulator activity"/>
    <property type="evidence" value="ECO:0007669"/>
    <property type="project" value="InterPro"/>
</dbReference>
<evidence type="ECO:0000313" key="4">
    <source>
        <dbReference type="EMBL" id="AEE48986.1"/>
    </source>
</evidence>
<dbReference type="FunFam" id="3.40.50.2300:FF:000051">
    <property type="entry name" value="Two-component response regulator yehT"/>
    <property type="match status" value="1"/>
</dbReference>
<dbReference type="SMART" id="SM00448">
    <property type="entry name" value="REC"/>
    <property type="match status" value="1"/>
</dbReference>
<organism evidence="4 5">
    <name type="scientific">Haliscomenobacter hydrossis (strain ATCC 27775 / DSM 1100 / LMG 10767 / O)</name>
    <dbReference type="NCBI Taxonomy" id="760192"/>
    <lineage>
        <taxon>Bacteria</taxon>
        <taxon>Pseudomonadati</taxon>
        <taxon>Bacteroidota</taxon>
        <taxon>Saprospiria</taxon>
        <taxon>Saprospirales</taxon>
        <taxon>Haliscomenobacteraceae</taxon>
        <taxon>Haliscomenobacter</taxon>
    </lineage>
</organism>
<dbReference type="HOGENOM" id="CLU_000445_14_1_10"/>
<dbReference type="STRING" id="760192.Halhy_1088"/>
<dbReference type="EMBL" id="CP002691">
    <property type="protein sequence ID" value="AEE48986.1"/>
    <property type="molecule type" value="Genomic_DNA"/>
</dbReference>
<reference evidence="4 5" key="1">
    <citation type="journal article" date="2011" name="Stand. Genomic Sci.">
        <title>Complete genome sequence of Haliscomenobacter hydrossis type strain (O).</title>
        <authorList>
            <consortium name="US DOE Joint Genome Institute (JGI-PGF)"/>
            <person name="Daligault H."/>
            <person name="Lapidus A."/>
            <person name="Zeytun A."/>
            <person name="Nolan M."/>
            <person name="Lucas S."/>
            <person name="Del Rio T.G."/>
            <person name="Tice H."/>
            <person name="Cheng J.F."/>
            <person name="Tapia R."/>
            <person name="Han C."/>
            <person name="Goodwin L."/>
            <person name="Pitluck S."/>
            <person name="Liolios K."/>
            <person name="Pagani I."/>
            <person name="Ivanova N."/>
            <person name="Huntemann M."/>
            <person name="Mavromatis K."/>
            <person name="Mikhailova N."/>
            <person name="Pati A."/>
            <person name="Chen A."/>
            <person name="Palaniappan K."/>
            <person name="Land M."/>
            <person name="Hauser L."/>
            <person name="Brambilla E.M."/>
            <person name="Rohde M."/>
            <person name="Verbarg S."/>
            <person name="Goker M."/>
            <person name="Bristow J."/>
            <person name="Eisen J.A."/>
            <person name="Markowitz V."/>
            <person name="Hugenholtz P."/>
            <person name="Kyrpides N.C."/>
            <person name="Klenk H.P."/>
            <person name="Woyke T."/>
        </authorList>
    </citation>
    <scope>NUCLEOTIDE SEQUENCE [LARGE SCALE GENOMIC DNA]</scope>
    <source>
        <strain evidence="5">ATCC 27775 / DSM 1100 / LMG 10767 / O</strain>
    </source>
</reference>
<dbReference type="Pfam" id="PF04397">
    <property type="entry name" value="LytTR"/>
    <property type="match status" value="1"/>
</dbReference>
<dbReference type="RefSeq" id="WP_013763541.1">
    <property type="nucleotide sequence ID" value="NC_015510.1"/>
</dbReference>
<dbReference type="InterPro" id="IPR001789">
    <property type="entry name" value="Sig_transdc_resp-reg_receiver"/>
</dbReference>
<feature type="domain" description="Response regulatory" evidence="2">
    <location>
        <begin position="3"/>
        <end position="114"/>
    </location>
</feature>
<dbReference type="Pfam" id="PF00072">
    <property type="entry name" value="Response_reg"/>
    <property type="match status" value="1"/>
</dbReference>
<dbReference type="Gene3D" id="2.40.50.1020">
    <property type="entry name" value="LytTr DNA-binding domain"/>
    <property type="match status" value="1"/>
</dbReference>
<dbReference type="PANTHER" id="PTHR37299:SF1">
    <property type="entry name" value="STAGE 0 SPORULATION PROTEIN A HOMOLOG"/>
    <property type="match status" value="1"/>
</dbReference>
<dbReference type="SUPFAM" id="SSF52172">
    <property type="entry name" value="CheY-like"/>
    <property type="match status" value="1"/>
</dbReference>
<reference key="2">
    <citation type="submission" date="2011-04" db="EMBL/GenBank/DDBJ databases">
        <title>Complete sequence of chromosome of Haliscomenobacter hydrossis DSM 1100.</title>
        <authorList>
            <consortium name="US DOE Joint Genome Institute (JGI-PGF)"/>
            <person name="Lucas S."/>
            <person name="Han J."/>
            <person name="Lapidus A."/>
            <person name="Bruce D."/>
            <person name="Goodwin L."/>
            <person name="Pitluck S."/>
            <person name="Peters L."/>
            <person name="Kyrpides N."/>
            <person name="Mavromatis K."/>
            <person name="Ivanova N."/>
            <person name="Ovchinnikova G."/>
            <person name="Pagani I."/>
            <person name="Daligault H."/>
            <person name="Detter J.C."/>
            <person name="Han C."/>
            <person name="Land M."/>
            <person name="Hauser L."/>
            <person name="Markowitz V."/>
            <person name="Cheng J.-F."/>
            <person name="Hugenholtz P."/>
            <person name="Woyke T."/>
            <person name="Wu D."/>
            <person name="Verbarg S."/>
            <person name="Frueling A."/>
            <person name="Brambilla E."/>
            <person name="Klenk H.-P."/>
            <person name="Eisen J.A."/>
        </authorList>
    </citation>
    <scope>NUCLEOTIDE SEQUENCE</scope>
    <source>
        <strain>DSM 1100</strain>
    </source>
</reference>
<dbReference type="PROSITE" id="PS50930">
    <property type="entry name" value="HTH_LYTTR"/>
    <property type="match status" value="1"/>
</dbReference>
<dbReference type="AlphaFoldDB" id="F4KRJ7"/>
<keyword evidence="1" id="KW-0597">Phosphoprotein</keyword>
<dbReference type="eggNOG" id="COG3279">
    <property type="taxonomic scope" value="Bacteria"/>
</dbReference>
<accession>F4KRJ7</accession>
<feature type="domain" description="HTH LytTR-type" evidence="3">
    <location>
        <begin position="141"/>
        <end position="243"/>
    </location>
</feature>
<feature type="modified residue" description="4-aspartylphosphate" evidence="1">
    <location>
        <position position="54"/>
    </location>
</feature>
<gene>
    <name evidence="4" type="ordered locus">Halhy_1088</name>
</gene>
<dbReference type="SMART" id="SM00850">
    <property type="entry name" value="LytTR"/>
    <property type="match status" value="1"/>
</dbReference>
<name>F4KRJ7_HALH1</name>
<dbReference type="GO" id="GO:0003677">
    <property type="term" value="F:DNA binding"/>
    <property type="evidence" value="ECO:0007669"/>
    <property type="project" value="InterPro"/>
</dbReference>
<evidence type="ECO:0000313" key="5">
    <source>
        <dbReference type="Proteomes" id="UP000008461"/>
    </source>
</evidence>
<dbReference type="Gene3D" id="3.40.50.2300">
    <property type="match status" value="1"/>
</dbReference>
<dbReference type="InterPro" id="IPR046947">
    <property type="entry name" value="LytR-like"/>
</dbReference>
<proteinExistence type="predicted"/>
<dbReference type="InterPro" id="IPR011006">
    <property type="entry name" value="CheY-like_superfamily"/>
</dbReference>
<dbReference type="KEGG" id="hhy:Halhy_1088"/>